<evidence type="ECO:0000313" key="2">
    <source>
        <dbReference type="Proteomes" id="UP000292082"/>
    </source>
</evidence>
<evidence type="ECO:0000313" key="1">
    <source>
        <dbReference type="EMBL" id="TBU56674.1"/>
    </source>
</evidence>
<name>A0A4Q9NRJ8_9APHY</name>
<gene>
    <name evidence="1" type="ORF">BD310DRAFT_930831</name>
</gene>
<sequence length="311" mass="34712">MSLNSSEVCLCLRSRFDFHMECAASNSEGKFEIPIRLSYIPPPSAPLSYFDEPDVCHTKLVNSTGMRYSKALGKTLAPYLKDHHHKTRLGSRINSLNVSTRTSSQGTLRLVSVVLLLVSCASIFHIGVRSMFSLLRRSFTSSLRTSSPAASARTRTASCCLRCVSIRIRVSSLFLCRRSCCTMYAVLTCSRIVHCKHTVSPLREKRLRSVLWLCTVLCAPGRRLSRRARAAWSFPCVSSVMMPSSIMPSTAAAPLNVQVCSCTLPNCSTRSQAQREQRTPVRLSCGPRCWERRTERVSPQNPHPPRDPRSS</sequence>
<keyword evidence="2" id="KW-1185">Reference proteome</keyword>
<dbReference type="EMBL" id="ML145147">
    <property type="protein sequence ID" value="TBU56674.1"/>
    <property type="molecule type" value="Genomic_DNA"/>
</dbReference>
<accession>A0A4Q9NRJ8</accession>
<protein>
    <submittedName>
        <fullName evidence="1">Uncharacterized protein</fullName>
    </submittedName>
</protein>
<proteinExistence type="predicted"/>
<reference evidence="1 2" key="1">
    <citation type="submission" date="2019-01" db="EMBL/GenBank/DDBJ databases">
        <title>Draft genome sequences of three monokaryotic isolates of the white-rot basidiomycete fungus Dichomitus squalens.</title>
        <authorList>
            <consortium name="DOE Joint Genome Institute"/>
            <person name="Lopez S.C."/>
            <person name="Andreopoulos B."/>
            <person name="Pangilinan J."/>
            <person name="Lipzen A."/>
            <person name="Riley R."/>
            <person name="Ahrendt S."/>
            <person name="Ng V."/>
            <person name="Barry K."/>
            <person name="Daum C."/>
            <person name="Grigoriev I.V."/>
            <person name="Hilden K.S."/>
            <person name="Makela M.R."/>
            <person name="de Vries R.P."/>
        </authorList>
    </citation>
    <scope>NUCLEOTIDE SEQUENCE [LARGE SCALE GENOMIC DNA]</scope>
    <source>
        <strain evidence="1 2">CBS 464.89</strain>
    </source>
</reference>
<dbReference type="Proteomes" id="UP000292082">
    <property type="component" value="Unassembled WGS sequence"/>
</dbReference>
<organism evidence="1 2">
    <name type="scientific">Dichomitus squalens</name>
    <dbReference type="NCBI Taxonomy" id="114155"/>
    <lineage>
        <taxon>Eukaryota</taxon>
        <taxon>Fungi</taxon>
        <taxon>Dikarya</taxon>
        <taxon>Basidiomycota</taxon>
        <taxon>Agaricomycotina</taxon>
        <taxon>Agaricomycetes</taxon>
        <taxon>Polyporales</taxon>
        <taxon>Polyporaceae</taxon>
        <taxon>Dichomitus</taxon>
    </lineage>
</organism>
<dbReference type="AlphaFoldDB" id="A0A4Q9NRJ8"/>